<dbReference type="AlphaFoldDB" id="A0AAU7D728"/>
<accession>A0AAU7D728</accession>
<dbReference type="RefSeq" id="WP_348269605.1">
    <property type="nucleotide sequence ID" value="NZ_CP121195.1"/>
</dbReference>
<gene>
    <name evidence="1" type="ORF">P8936_14790</name>
</gene>
<name>A0AAU7D728_9BACT</name>
<proteinExistence type="predicted"/>
<evidence type="ECO:0000313" key="1">
    <source>
        <dbReference type="EMBL" id="XBH12947.1"/>
    </source>
</evidence>
<protein>
    <submittedName>
        <fullName evidence="1">Uncharacterized protein</fullName>
    </submittedName>
</protein>
<organism evidence="1">
    <name type="scientific">Edaphobacter paludis</name>
    <dbReference type="NCBI Taxonomy" id="3035702"/>
    <lineage>
        <taxon>Bacteria</taxon>
        <taxon>Pseudomonadati</taxon>
        <taxon>Acidobacteriota</taxon>
        <taxon>Terriglobia</taxon>
        <taxon>Terriglobales</taxon>
        <taxon>Acidobacteriaceae</taxon>
        <taxon>Edaphobacter</taxon>
    </lineage>
</organism>
<sequence>MMKEMKGVCFLFSETGTEGGWWAMQEDGFVSEDGHWKYEGLQYLREGDDFTVYADDGSVLFHGIIHQDARTGAIPRRVIRNGKLANHSTWKQQVVDGLWVHWIQKGIDPEVWGQLFTGNKRCLVRRQEETRTTART</sequence>
<dbReference type="EMBL" id="CP121195">
    <property type="protein sequence ID" value="XBH12947.1"/>
    <property type="molecule type" value="Genomic_DNA"/>
</dbReference>
<reference evidence="1" key="1">
    <citation type="submission" date="2023-03" db="EMBL/GenBank/DDBJ databases">
        <title>Edaphobacter sp.</title>
        <authorList>
            <person name="Huber K.J."/>
            <person name="Papendorf J."/>
            <person name="Pilke C."/>
            <person name="Bunk B."/>
            <person name="Sproeer C."/>
            <person name="Pester M."/>
        </authorList>
    </citation>
    <scope>NUCLEOTIDE SEQUENCE</scope>
    <source>
        <strain evidence="1">DSM 109920</strain>
    </source>
</reference>